<dbReference type="OMA" id="NYALFWV"/>
<feature type="transmembrane region" description="Helical" evidence="7">
    <location>
        <begin position="259"/>
        <end position="285"/>
    </location>
</feature>
<dbReference type="GO" id="GO:0016020">
    <property type="term" value="C:membrane"/>
    <property type="evidence" value="ECO:0007669"/>
    <property type="project" value="UniProtKB-SubCell"/>
</dbReference>
<dbReference type="EMBL" id="CP000594">
    <property type="protein sequence ID" value="ABO99662.1"/>
    <property type="molecule type" value="Genomic_DNA"/>
</dbReference>
<dbReference type="RefSeq" id="XP_001421369.1">
    <property type="nucleotide sequence ID" value="XM_001421332.1"/>
</dbReference>
<dbReference type="AlphaFoldDB" id="A4S700"/>
<evidence type="ECO:0000256" key="2">
    <source>
        <dbReference type="ARBA" id="ARBA00008572"/>
    </source>
</evidence>
<evidence type="ECO:0000313" key="8">
    <source>
        <dbReference type="EMBL" id="ABO99662.1"/>
    </source>
</evidence>
<evidence type="ECO:0000256" key="7">
    <source>
        <dbReference type="SAM" id="Phobius"/>
    </source>
</evidence>
<dbReference type="Pfam" id="PF13520">
    <property type="entry name" value="AA_permease_2"/>
    <property type="match status" value="1"/>
</dbReference>
<evidence type="ECO:0000256" key="6">
    <source>
        <dbReference type="ARBA" id="ARBA00023136"/>
    </source>
</evidence>
<feature type="transmembrane region" description="Helical" evidence="7">
    <location>
        <begin position="41"/>
        <end position="62"/>
    </location>
</feature>
<evidence type="ECO:0000313" key="9">
    <source>
        <dbReference type="Proteomes" id="UP000001568"/>
    </source>
</evidence>
<gene>
    <name evidence="8" type="ORF">OSTLU_43398</name>
</gene>
<keyword evidence="4 7" id="KW-0812">Transmembrane</keyword>
<evidence type="ECO:0000256" key="5">
    <source>
        <dbReference type="ARBA" id="ARBA00022989"/>
    </source>
</evidence>
<keyword evidence="9" id="KW-1185">Reference proteome</keyword>
<dbReference type="KEGG" id="olu:OSTLU_43398"/>
<dbReference type="GeneID" id="5005373"/>
<dbReference type="eggNOG" id="KOG1286">
    <property type="taxonomic scope" value="Eukaryota"/>
</dbReference>
<feature type="transmembrane region" description="Helical" evidence="7">
    <location>
        <begin position="305"/>
        <end position="324"/>
    </location>
</feature>
<name>A4S700_OSTLU</name>
<dbReference type="Gramene" id="ABO99662">
    <property type="protein sequence ID" value="ABO99662"/>
    <property type="gene ID" value="OSTLU_43398"/>
</dbReference>
<comment type="subcellular location">
    <subcellularLocation>
        <location evidence="1">Membrane</location>
        <topology evidence="1">Multi-pass membrane protein</topology>
    </subcellularLocation>
</comment>
<organism evidence="8 9">
    <name type="scientific">Ostreococcus lucimarinus (strain CCE9901)</name>
    <dbReference type="NCBI Taxonomy" id="436017"/>
    <lineage>
        <taxon>Eukaryota</taxon>
        <taxon>Viridiplantae</taxon>
        <taxon>Chlorophyta</taxon>
        <taxon>Mamiellophyceae</taxon>
        <taxon>Mamiellales</taxon>
        <taxon>Bathycoccaceae</taxon>
        <taxon>Ostreococcus</taxon>
    </lineage>
</organism>
<dbReference type="PANTHER" id="PTHR43243:SF4">
    <property type="entry name" value="CATIONIC AMINO ACID TRANSPORTER 4"/>
    <property type="match status" value="1"/>
</dbReference>
<feature type="transmembrane region" description="Helical" evidence="7">
    <location>
        <begin position="416"/>
        <end position="435"/>
    </location>
</feature>
<evidence type="ECO:0000256" key="1">
    <source>
        <dbReference type="ARBA" id="ARBA00004141"/>
    </source>
</evidence>
<keyword evidence="3" id="KW-0813">Transport</keyword>
<reference evidence="8 9" key="1">
    <citation type="journal article" date="2007" name="Proc. Natl. Acad. Sci. U.S.A.">
        <title>The tiny eukaryote Ostreococcus provides genomic insights into the paradox of plankton speciation.</title>
        <authorList>
            <person name="Palenik B."/>
            <person name="Grimwood J."/>
            <person name="Aerts A."/>
            <person name="Rouze P."/>
            <person name="Salamov A."/>
            <person name="Putnam N."/>
            <person name="Dupont C."/>
            <person name="Jorgensen R."/>
            <person name="Derelle E."/>
            <person name="Rombauts S."/>
            <person name="Zhou K."/>
            <person name="Otillar R."/>
            <person name="Merchant S.S."/>
            <person name="Podell S."/>
            <person name="Gaasterland T."/>
            <person name="Napoli C."/>
            <person name="Gendler K."/>
            <person name="Manuell A."/>
            <person name="Tai V."/>
            <person name="Vallon O."/>
            <person name="Piganeau G."/>
            <person name="Jancek S."/>
            <person name="Heijde M."/>
            <person name="Jabbari K."/>
            <person name="Bowler C."/>
            <person name="Lohr M."/>
            <person name="Robbens S."/>
            <person name="Werner G."/>
            <person name="Dubchak I."/>
            <person name="Pazour G.J."/>
            <person name="Ren Q."/>
            <person name="Paulsen I."/>
            <person name="Delwiche C."/>
            <person name="Schmutz J."/>
            <person name="Rokhsar D."/>
            <person name="Van de Peer Y."/>
            <person name="Moreau H."/>
            <person name="Grigoriev I.V."/>
        </authorList>
    </citation>
    <scope>NUCLEOTIDE SEQUENCE [LARGE SCALE GENOMIC DNA]</scope>
    <source>
        <strain evidence="8 9">CCE9901</strain>
    </source>
</reference>
<comment type="similarity">
    <text evidence="2">Belongs to the amino acid-polyamine-organocation (APC) superfamily. Cationic amino acid transporter (CAT) (TC 2.A.3.3) family.</text>
</comment>
<feature type="transmembrane region" description="Helical" evidence="7">
    <location>
        <begin position="162"/>
        <end position="180"/>
    </location>
</feature>
<dbReference type="PIRSF" id="PIRSF006060">
    <property type="entry name" value="AA_transporter"/>
    <property type="match status" value="1"/>
</dbReference>
<dbReference type="InterPro" id="IPR002293">
    <property type="entry name" value="AA/rel_permease1"/>
</dbReference>
<dbReference type="HOGENOM" id="CLU_007946_15_7_1"/>
<evidence type="ECO:0000256" key="3">
    <source>
        <dbReference type="ARBA" id="ARBA00022448"/>
    </source>
</evidence>
<accession>A4S700</accession>
<dbReference type="PANTHER" id="PTHR43243">
    <property type="entry name" value="INNER MEMBRANE TRANSPORTER YGJI-RELATED"/>
    <property type="match status" value="1"/>
</dbReference>
<feature type="transmembrane region" description="Helical" evidence="7">
    <location>
        <begin position="226"/>
        <end position="247"/>
    </location>
</feature>
<dbReference type="Gene3D" id="1.20.1740.10">
    <property type="entry name" value="Amino acid/polyamine transporter I"/>
    <property type="match status" value="1"/>
</dbReference>
<keyword evidence="6 7" id="KW-0472">Membrane</keyword>
<evidence type="ECO:0000256" key="4">
    <source>
        <dbReference type="ARBA" id="ARBA00022692"/>
    </source>
</evidence>
<dbReference type="Proteomes" id="UP000001568">
    <property type="component" value="Chromosome 14"/>
</dbReference>
<feature type="transmembrane region" description="Helical" evidence="7">
    <location>
        <begin position="187"/>
        <end position="206"/>
    </location>
</feature>
<dbReference type="GO" id="GO:0015171">
    <property type="term" value="F:amino acid transmembrane transporter activity"/>
    <property type="evidence" value="ECO:0007669"/>
    <property type="project" value="TreeGrafter"/>
</dbReference>
<sequence>MRVTRDRLGTTTTATATATATADDARGASGALRKVLTRADLTTLGVGGIIGAGVFVLTGSVAREHAGPAVAASYALSAFTSAVTGLAYAEFAVAMPVAGSAYNYVYGTFGEYAAFLTGCNLALELTIASAAIARGWTSYATAAFGVEARRARVRVIDGLMEIDLIAGIVVCGMTALLVSGAKQTARFNAAVTYASLVVVAVVLLAGAPEIQPSNWTPFAPYGMRGIISGASVVIFAFVGFDTVATCAEEVANPAADLPFGILGSLGICAALYCAMCVVITGMVSYDDIDVNAPFAMAFTAYGMPAIATIVSIGAVAAITTSLLLSMMGQPRIFMVMARDGLLPKWFSRVSEKHGTPANASIFSGAVTGALAVLLDINILAQLVSIGTLSIFCGVNLGLIVFLTLPMTHAPKTFRAPFVPFLPALGVLLTCVLIAGLGALAWIRYAVYTVLCSVGYLSFAVRRSRESPEGVDAVELAVVDAADADADADADAGDAVTLLPVSARPSS</sequence>
<protein>
    <submittedName>
        <fullName evidence="8">APC family transporter: amino acid</fullName>
    </submittedName>
</protein>
<dbReference type="OrthoDB" id="3900342at2759"/>
<feature type="transmembrane region" description="Helical" evidence="7">
    <location>
        <begin position="382"/>
        <end position="404"/>
    </location>
</feature>
<keyword evidence="5 7" id="KW-1133">Transmembrane helix</keyword>
<dbReference type="STRING" id="436017.A4S700"/>
<proteinExistence type="inferred from homology"/>